<feature type="compositionally biased region" description="Basic and acidic residues" evidence="1">
    <location>
        <begin position="313"/>
        <end position="327"/>
    </location>
</feature>
<proteinExistence type="predicted"/>
<evidence type="ECO:0000313" key="4">
    <source>
        <dbReference type="Proteomes" id="UP000015354"/>
    </source>
</evidence>
<dbReference type="Proteomes" id="UP000015354">
    <property type="component" value="Unassembled WGS sequence"/>
</dbReference>
<protein>
    <submittedName>
        <fullName evidence="3">LigA</fullName>
    </submittedName>
</protein>
<feature type="region of interest" description="Disordered" evidence="1">
    <location>
        <begin position="261"/>
        <end position="327"/>
    </location>
</feature>
<dbReference type="AlphaFoldDB" id="S9TLR2"/>
<keyword evidence="2" id="KW-0812">Transmembrane</keyword>
<feature type="region of interest" description="Disordered" evidence="1">
    <location>
        <begin position="413"/>
        <end position="436"/>
    </location>
</feature>
<accession>S9TLR2</accession>
<feature type="compositionally biased region" description="Low complexity" evidence="1">
    <location>
        <begin position="296"/>
        <end position="305"/>
    </location>
</feature>
<keyword evidence="4" id="KW-1185">Reference proteome</keyword>
<name>S9TLR2_9TRYP</name>
<feature type="transmembrane region" description="Helical" evidence="2">
    <location>
        <begin position="389"/>
        <end position="408"/>
    </location>
</feature>
<reference evidence="3 4" key="1">
    <citation type="journal article" date="2013" name="PLoS ONE">
        <title>Predicting the Proteins of Angomonas deanei, Strigomonas culicis and Their Respective Endosymbionts Reveals New Aspects of the Trypanosomatidae Family.</title>
        <authorList>
            <person name="Motta M.C."/>
            <person name="Martins A.C."/>
            <person name="de Souza S.S."/>
            <person name="Catta-Preta C.M."/>
            <person name="Silva R."/>
            <person name="Klein C.C."/>
            <person name="de Almeida L.G."/>
            <person name="de Lima Cunha O."/>
            <person name="Ciapina L.P."/>
            <person name="Brocchi M."/>
            <person name="Colabardini A.C."/>
            <person name="de Araujo Lima B."/>
            <person name="Machado C.R."/>
            <person name="de Almeida Soares C.M."/>
            <person name="Probst C.M."/>
            <person name="de Menezes C.B."/>
            <person name="Thompson C.E."/>
            <person name="Bartholomeu D.C."/>
            <person name="Gradia D.F."/>
            <person name="Pavoni D.P."/>
            <person name="Grisard E.C."/>
            <person name="Fantinatti-Garboggini F."/>
            <person name="Marchini F.K."/>
            <person name="Rodrigues-Luiz G.F."/>
            <person name="Wagner G."/>
            <person name="Goldman G.H."/>
            <person name="Fietto J.L."/>
            <person name="Elias M.C."/>
            <person name="Goldman M.H."/>
            <person name="Sagot M.F."/>
            <person name="Pereira M."/>
            <person name="Stoco P.H."/>
            <person name="de Mendonca-Neto R.P."/>
            <person name="Teixeira S.M."/>
            <person name="Maciel T.E."/>
            <person name="de Oliveira Mendes T.A."/>
            <person name="Urmenyi T.P."/>
            <person name="de Souza W."/>
            <person name="Schenkman S."/>
            <person name="de Vasconcelos A.T."/>
        </authorList>
    </citation>
    <scope>NUCLEOTIDE SEQUENCE [LARGE SCALE GENOMIC DNA]</scope>
</reference>
<evidence type="ECO:0000256" key="1">
    <source>
        <dbReference type="SAM" id="MobiDB-lite"/>
    </source>
</evidence>
<keyword evidence="2" id="KW-1133">Transmembrane helix</keyword>
<sequence>MAVRIRDGGGRRRRRCRAVADGPRGGAGLAAAAVAGAAGERLRGAGRQRSGRRGVRGERYVAESAHVRVNRDSVHGRVAGVMAVAAAVVHRVDRQAAVAAAVPVRGAPDAGDASAAEGGRVQAVITRGLRRPRRPLAAAAVGGAVGGGGGGDRHVVQHLAHLRRHLELADARRAPIFRHEVVRARRRQRLRRVVRRRRHLRQRQPLRLPLLPAVLRRRRRGGVAQQHGRLRQVGARHGVEERVARRGDLALRRAVRPQRGALAARAGLEGRAQRQRPRVGGGARLADPHGRRRGGAAEAAHPRGAGLRRVGRTVREEPRGGPRDGERQLRAVEHVRRVVAAAGGLGRGLPGRHRRGRGWRRRRQGLRHPRRRAVVRLQRPRERHRHRGGVGQAHAVGLVLALVLVVGGRRAREGRRGRRLAQARRGGGGRDDAAHRLGSLTQSPALAVGVAVVAAVEAHVGAAAVVLAVMQPREGGAADGVHGVVDRSGAHRHGGRR</sequence>
<dbReference type="EMBL" id="ATMH01010326">
    <property type="protein sequence ID" value="EPY17744.1"/>
    <property type="molecule type" value="Genomic_DNA"/>
</dbReference>
<evidence type="ECO:0000313" key="3">
    <source>
        <dbReference type="EMBL" id="EPY17744.1"/>
    </source>
</evidence>
<feature type="compositionally biased region" description="Basic residues" evidence="1">
    <location>
        <begin position="413"/>
        <end position="422"/>
    </location>
</feature>
<feature type="compositionally biased region" description="Low complexity" evidence="1">
    <location>
        <begin position="261"/>
        <end position="270"/>
    </location>
</feature>
<organism evidence="3 4">
    <name type="scientific">Strigomonas culicis</name>
    <dbReference type="NCBI Taxonomy" id="28005"/>
    <lineage>
        <taxon>Eukaryota</taxon>
        <taxon>Discoba</taxon>
        <taxon>Euglenozoa</taxon>
        <taxon>Kinetoplastea</taxon>
        <taxon>Metakinetoplastina</taxon>
        <taxon>Trypanosomatida</taxon>
        <taxon>Trypanosomatidae</taxon>
        <taxon>Strigomonadinae</taxon>
        <taxon>Strigomonas</taxon>
    </lineage>
</organism>
<feature type="compositionally biased region" description="Basic residues" evidence="1">
    <location>
        <begin position="350"/>
        <end position="366"/>
    </location>
</feature>
<comment type="caution">
    <text evidence="3">The sequence shown here is derived from an EMBL/GenBank/DDBJ whole genome shotgun (WGS) entry which is preliminary data.</text>
</comment>
<feature type="region of interest" description="Disordered" evidence="1">
    <location>
        <begin position="344"/>
        <end position="366"/>
    </location>
</feature>
<gene>
    <name evidence="3" type="ORF">STCU_10429</name>
</gene>
<keyword evidence="2" id="KW-0472">Membrane</keyword>
<evidence type="ECO:0000256" key="2">
    <source>
        <dbReference type="SAM" id="Phobius"/>
    </source>
</evidence>